<proteinExistence type="inferred from homology"/>
<dbReference type="SMART" id="SM00877">
    <property type="entry name" value="BMC"/>
    <property type="match status" value="1"/>
</dbReference>
<evidence type="ECO:0000313" key="5">
    <source>
        <dbReference type="EMBL" id="MDQ0156867.1"/>
    </source>
</evidence>
<dbReference type="InterPro" id="IPR037233">
    <property type="entry name" value="CcmK-like_sf"/>
</dbReference>
<keyword evidence="6" id="KW-1185">Reference proteome</keyword>
<comment type="similarity">
    <text evidence="3">Belongs to the bacterial microcompartments protein family.</text>
</comment>
<dbReference type="InterPro" id="IPR050575">
    <property type="entry name" value="BMC_shell"/>
</dbReference>
<dbReference type="Proteomes" id="UP001231362">
    <property type="component" value="Unassembled WGS sequence"/>
</dbReference>
<sequence>MNRSIGLLEVVGFVTAAACVDRMVKSAYVDVHSIKRAGSGMITVIISGDLASVKEALEVGEETASSMGELVAVRAIARPYEGLERLLDPE</sequence>
<dbReference type="InterPro" id="IPR044872">
    <property type="entry name" value="CcmK/CsoS1_BMC"/>
</dbReference>
<dbReference type="Gene3D" id="3.30.70.1710">
    <property type="match status" value="1"/>
</dbReference>
<gene>
    <name evidence="5" type="ORF">J2S07_003190</name>
</gene>
<keyword evidence="2" id="KW-1283">Bacterial microcompartment</keyword>
<protein>
    <submittedName>
        <fullName evidence="5">Microcompartment protein CcmL/EutN</fullName>
    </submittedName>
</protein>
<reference evidence="5 6" key="1">
    <citation type="submission" date="2023-07" db="EMBL/GenBank/DDBJ databases">
        <title>Genomic Encyclopedia of Type Strains, Phase IV (KMG-IV): sequencing the most valuable type-strain genomes for metagenomic binning, comparative biology and taxonomic classification.</title>
        <authorList>
            <person name="Goeker M."/>
        </authorList>
    </citation>
    <scope>NUCLEOTIDE SEQUENCE [LARGE SCALE GENOMIC DNA]</scope>
    <source>
        <strain evidence="5 6">DSM 23948</strain>
    </source>
</reference>
<dbReference type="InterPro" id="IPR000249">
    <property type="entry name" value="BMC_dom"/>
</dbReference>
<evidence type="ECO:0000313" key="6">
    <source>
        <dbReference type="Proteomes" id="UP001231362"/>
    </source>
</evidence>
<dbReference type="PROSITE" id="PS51930">
    <property type="entry name" value="BMC_2"/>
    <property type="match status" value="1"/>
</dbReference>
<feature type="domain" description="BMC" evidence="4">
    <location>
        <begin position="4"/>
        <end position="88"/>
    </location>
</feature>
<dbReference type="SUPFAM" id="SSF143414">
    <property type="entry name" value="CcmK-like"/>
    <property type="match status" value="1"/>
</dbReference>
<dbReference type="Pfam" id="PF00936">
    <property type="entry name" value="BMC"/>
    <property type="match status" value="1"/>
</dbReference>
<dbReference type="PANTHER" id="PTHR33941:SF11">
    <property type="entry name" value="BACTERIAL MICROCOMPARTMENT SHELL PROTEIN PDUJ"/>
    <property type="match status" value="1"/>
</dbReference>
<organism evidence="5 6">
    <name type="scientific">Anoxybacillus andreesenii</name>
    <dbReference type="NCBI Taxonomy" id="1325932"/>
    <lineage>
        <taxon>Bacteria</taxon>
        <taxon>Bacillati</taxon>
        <taxon>Bacillota</taxon>
        <taxon>Bacilli</taxon>
        <taxon>Bacillales</taxon>
        <taxon>Anoxybacillaceae</taxon>
        <taxon>Anoxybacillus</taxon>
    </lineage>
</organism>
<accession>A0ABT9V7F5</accession>
<dbReference type="EMBL" id="JAUSTU010000016">
    <property type="protein sequence ID" value="MDQ0156867.1"/>
    <property type="molecule type" value="Genomic_DNA"/>
</dbReference>
<dbReference type="RefSeq" id="WP_307151355.1">
    <property type="nucleotide sequence ID" value="NZ_JAUSTU010000016.1"/>
</dbReference>
<evidence type="ECO:0000259" key="4">
    <source>
        <dbReference type="PROSITE" id="PS51930"/>
    </source>
</evidence>
<evidence type="ECO:0000256" key="3">
    <source>
        <dbReference type="PROSITE-ProRule" id="PRU01278"/>
    </source>
</evidence>
<evidence type="ECO:0000256" key="2">
    <source>
        <dbReference type="ARBA" id="ARBA00024446"/>
    </source>
</evidence>
<name>A0ABT9V7F5_9BACL</name>
<comment type="caution">
    <text evidence="5">The sequence shown here is derived from an EMBL/GenBank/DDBJ whole genome shotgun (WGS) entry which is preliminary data.</text>
</comment>
<dbReference type="PANTHER" id="PTHR33941">
    <property type="entry name" value="PROPANEDIOL UTILIZATION PROTEIN PDUA"/>
    <property type="match status" value="1"/>
</dbReference>
<evidence type="ECO:0000256" key="1">
    <source>
        <dbReference type="ARBA" id="ARBA00024322"/>
    </source>
</evidence>
<comment type="subcellular location">
    <subcellularLocation>
        <location evidence="1">Bacterial microcompartment</location>
    </subcellularLocation>
</comment>